<dbReference type="RefSeq" id="WP_305171883.1">
    <property type="nucleotide sequence ID" value="NZ_JAUUDS010000001.1"/>
</dbReference>
<feature type="binding site" evidence="10">
    <location>
        <position position="194"/>
    </location>
    <ligand>
        <name>substrate</name>
    </ligand>
</feature>
<feature type="binding site" evidence="10">
    <location>
        <position position="219"/>
    </location>
    <ligand>
        <name>ATP</name>
        <dbReference type="ChEBI" id="CHEBI:30616"/>
    </ligand>
</feature>
<dbReference type="CDD" id="cd00484">
    <property type="entry name" value="PEPCK_ATP"/>
    <property type="match status" value="1"/>
</dbReference>
<evidence type="ECO:0000256" key="6">
    <source>
        <dbReference type="ARBA" id="ARBA00022793"/>
    </source>
</evidence>
<feature type="binding site" evidence="10">
    <location>
        <position position="219"/>
    </location>
    <ligand>
        <name>Mn(2+)</name>
        <dbReference type="ChEBI" id="CHEBI:29035"/>
    </ligand>
</feature>
<comment type="caution">
    <text evidence="10">Lacks conserved residue(s) required for the propagation of feature annotation.</text>
</comment>
<feature type="binding site" evidence="10">
    <location>
        <position position="447"/>
    </location>
    <ligand>
        <name>ATP</name>
        <dbReference type="ChEBI" id="CHEBI:30616"/>
    </ligand>
</feature>
<evidence type="ECO:0000256" key="1">
    <source>
        <dbReference type="ARBA" id="ARBA00004742"/>
    </source>
</evidence>
<sequence>MIERIPEMGLQAQGIETRADLHWNMVTARLTETAVARGEGKLSADGPLVVETGQHTGRSAQDKFIVETDETRDTIWWGKSNKAMTPDHFAALKADFLKALGDKEDLFVQDLYGGSQAEHRVSVRVITELAWHNLFIRTMLVRPEEHELRGFRPDYTIIDLPSFRADPARHGCRSETVIAVNLTDKLILIGGTAYAGEMKKSVFGILNYLLPTTGVMPMHCSANMGPNGDTAVFFGLSGTGKTTLSADPARTLIGDDEHGWSDTAVFNFEGGCYAKMIRLSADAEPEIFATTKRFGTVLENVVMDPVTRQLDLDDNSLAENSRGAYPIDFIPNASAENMGPVPKNIVMLTADAYGVLPPIAKLTPDQAMYHFLSGYTARVAGTEIGVTEPDATFSTCFGAPFMPRHPSVYGNLLKERIAKGGVDCWLVNTGWTGGKYGTGQRMPIKATRALLNAALDGSLNGAEFRTDPNFGFKVPVSVPGVDSAILDPRATWADKAAYDATAAKLVDLFVENFAQFADHVDEGVRQAAPVTQAA</sequence>
<evidence type="ECO:0000313" key="11">
    <source>
        <dbReference type="EMBL" id="MDP1026329.1"/>
    </source>
</evidence>
<keyword evidence="12" id="KW-1185">Reference proteome</keyword>
<dbReference type="PANTHER" id="PTHR30031:SF0">
    <property type="entry name" value="PHOSPHOENOLPYRUVATE CARBOXYKINASE (ATP)"/>
    <property type="match status" value="1"/>
</dbReference>
<comment type="pathway">
    <text evidence="1 10">Carbohydrate biosynthesis; gluconeogenesis.</text>
</comment>
<feature type="binding site" evidence="10">
    <location>
        <position position="200"/>
    </location>
    <ligand>
        <name>Mn(2+)</name>
        <dbReference type="ChEBI" id="CHEBI:29035"/>
    </ligand>
</feature>
<comment type="caution">
    <text evidence="11">The sequence shown here is derived from an EMBL/GenBank/DDBJ whole genome shotgun (WGS) entry which is preliminary data.</text>
</comment>
<dbReference type="SUPFAM" id="SSF68923">
    <property type="entry name" value="PEP carboxykinase N-terminal domain"/>
    <property type="match status" value="1"/>
</dbReference>
<keyword evidence="7 10" id="KW-0067">ATP-binding</keyword>
<keyword evidence="10" id="KW-0963">Cytoplasm</keyword>
<proteinExistence type="inferred from homology"/>
<dbReference type="GO" id="GO:0004612">
    <property type="term" value="F:phosphoenolpyruvate carboxykinase (ATP) activity"/>
    <property type="evidence" value="ECO:0007669"/>
    <property type="project" value="UniProtKB-EC"/>
</dbReference>
<evidence type="ECO:0000256" key="10">
    <source>
        <dbReference type="HAMAP-Rule" id="MF_00453"/>
    </source>
</evidence>
<feature type="binding site" evidence="10">
    <location>
        <position position="256"/>
    </location>
    <ligand>
        <name>Mn(2+)</name>
        <dbReference type="ChEBI" id="CHEBI:29035"/>
    </ligand>
</feature>
<comment type="cofactor">
    <cofactor evidence="10">
        <name>Mn(2+)</name>
        <dbReference type="ChEBI" id="CHEBI:29035"/>
    </cofactor>
    <text evidence="10">Binds 1 Mn(2+) ion per subunit.</text>
</comment>
<keyword evidence="8 10" id="KW-0456">Lyase</keyword>
<feature type="binding site" evidence="10">
    <location>
        <begin position="235"/>
        <end position="243"/>
    </location>
    <ligand>
        <name>ATP</name>
        <dbReference type="ChEBI" id="CHEBI:30616"/>
    </ligand>
</feature>
<evidence type="ECO:0000256" key="5">
    <source>
        <dbReference type="ARBA" id="ARBA00022741"/>
    </source>
</evidence>
<evidence type="ECO:0000256" key="2">
    <source>
        <dbReference type="ARBA" id="ARBA00006052"/>
    </source>
</evidence>
<feature type="binding site" evidence="10">
    <location>
        <position position="322"/>
    </location>
    <ligand>
        <name>ATP</name>
        <dbReference type="ChEBI" id="CHEBI:30616"/>
    </ligand>
</feature>
<reference evidence="11 12" key="1">
    <citation type="submission" date="2023-07" db="EMBL/GenBank/DDBJ databases">
        <authorList>
            <person name="Kim M.K."/>
        </authorList>
    </citation>
    <scope>NUCLEOTIDE SEQUENCE [LARGE SCALE GENOMIC DNA]</scope>
    <source>
        <strain evidence="11 12">KR1UV-12</strain>
    </source>
</reference>
<feature type="binding site" evidence="10">
    <location>
        <position position="322"/>
    </location>
    <ligand>
        <name>substrate</name>
    </ligand>
</feature>
<comment type="subcellular location">
    <subcellularLocation>
        <location evidence="10">Cytoplasm</location>
    </subcellularLocation>
</comment>
<evidence type="ECO:0000256" key="9">
    <source>
        <dbReference type="ARBA" id="ARBA00047371"/>
    </source>
</evidence>
<comment type="similarity">
    <text evidence="2 10">Belongs to the phosphoenolpyruvate carboxykinase (ATP) family.</text>
</comment>
<dbReference type="EMBL" id="JAUUDS010000001">
    <property type="protein sequence ID" value="MDP1026329.1"/>
    <property type="molecule type" value="Genomic_DNA"/>
</dbReference>
<evidence type="ECO:0000256" key="3">
    <source>
        <dbReference type="ARBA" id="ARBA00012363"/>
    </source>
</evidence>
<comment type="catalytic activity">
    <reaction evidence="9 10">
        <text>oxaloacetate + ATP = phosphoenolpyruvate + ADP + CO2</text>
        <dbReference type="Rhea" id="RHEA:18617"/>
        <dbReference type="ChEBI" id="CHEBI:16452"/>
        <dbReference type="ChEBI" id="CHEBI:16526"/>
        <dbReference type="ChEBI" id="CHEBI:30616"/>
        <dbReference type="ChEBI" id="CHEBI:58702"/>
        <dbReference type="ChEBI" id="CHEBI:456216"/>
        <dbReference type="EC" id="4.1.1.49"/>
    </reaction>
</comment>
<dbReference type="Gene3D" id="3.90.228.20">
    <property type="match status" value="1"/>
</dbReference>
<evidence type="ECO:0000256" key="7">
    <source>
        <dbReference type="ARBA" id="ARBA00022840"/>
    </source>
</evidence>
<dbReference type="NCBIfam" id="NF006821">
    <property type="entry name" value="PRK09344.1-3"/>
    <property type="match status" value="1"/>
</dbReference>
<dbReference type="Gene3D" id="2.170.8.10">
    <property type="entry name" value="Phosphoenolpyruvate Carboxykinase, domain 2"/>
    <property type="match status" value="1"/>
</dbReference>
<evidence type="ECO:0000313" key="12">
    <source>
        <dbReference type="Proteomes" id="UP001230685"/>
    </source>
</evidence>
<dbReference type="NCBIfam" id="TIGR00224">
    <property type="entry name" value="pckA"/>
    <property type="match status" value="1"/>
</dbReference>
<dbReference type="PIRSF" id="PIRSF006294">
    <property type="entry name" value="PEP_crbxkin"/>
    <property type="match status" value="1"/>
</dbReference>
<keyword evidence="10" id="KW-0479">Metal-binding</keyword>
<dbReference type="HAMAP" id="MF_00453">
    <property type="entry name" value="PEPCK_ATP"/>
    <property type="match status" value="1"/>
</dbReference>
<keyword evidence="4 10" id="KW-0312">Gluconeogenesis</keyword>
<dbReference type="InterPro" id="IPR013035">
    <property type="entry name" value="PEP_carboxykinase_C"/>
</dbReference>
<comment type="function">
    <text evidence="10">Involved in the gluconeogenesis. Catalyzes the conversion of oxaloacetate (OAA) to phosphoenolpyruvate (PEP) through direct phosphoryl transfer between the nucleoside triphosphate and OAA.</text>
</comment>
<feature type="binding site" evidence="10">
    <location>
        <position position="284"/>
    </location>
    <ligand>
        <name>ATP</name>
        <dbReference type="ChEBI" id="CHEBI:30616"/>
    </ligand>
</feature>
<dbReference type="Proteomes" id="UP001230685">
    <property type="component" value="Unassembled WGS sequence"/>
</dbReference>
<evidence type="ECO:0000256" key="8">
    <source>
        <dbReference type="ARBA" id="ARBA00023239"/>
    </source>
</evidence>
<dbReference type="EC" id="4.1.1.49" evidence="3 10"/>
<dbReference type="Gene3D" id="3.40.449.10">
    <property type="entry name" value="Phosphoenolpyruvate Carboxykinase, domain 1"/>
    <property type="match status" value="1"/>
</dbReference>
<name>A0ABT9EHD9_9SPHN</name>
<keyword evidence="5 10" id="KW-0547">Nucleotide-binding</keyword>
<keyword evidence="6 10" id="KW-0210">Decarboxylase</keyword>
<dbReference type="SUPFAM" id="SSF53795">
    <property type="entry name" value="PEP carboxykinase-like"/>
    <property type="match status" value="1"/>
</dbReference>
<keyword evidence="10" id="KW-0464">Manganese</keyword>
<dbReference type="InterPro" id="IPR008210">
    <property type="entry name" value="PEP_carboxykinase_N"/>
</dbReference>
<dbReference type="NCBIfam" id="NF006822">
    <property type="entry name" value="PRK09344.1-4"/>
    <property type="match status" value="1"/>
</dbReference>
<accession>A0ABT9EHD9</accession>
<dbReference type="InterPro" id="IPR001272">
    <property type="entry name" value="PEP_carboxykinase_ATP"/>
</dbReference>
<organism evidence="11 12">
    <name type="scientific">Sphingomonas aurea</name>
    <dbReference type="NCBI Taxonomy" id="3063994"/>
    <lineage>
        <taxon>Bacteria</taxon>
        <taxon>Pseudomonadati</taxon>
        <taxon>Pseudomonadota</taxon>
        <taxon>Alphaproteobacteria</taxon>
        <taxon>Sphingomonadales</taxon>
        <taxon>Sphingomonadaceae</taxon>
        <taxon>Sphingomonas</taxon>
    </lineage>
</organism>
<feature type="binding site" evidence="10">
    <location>
        <position position="200"/>
    </location>
    <ligand>
        <name>substrate</name>
    </ligand>
</feature>
<dbReference type="PANTHER" id="PTHR30031">
    <property type="entry name" value="PHOSPHOENOLPYRUVATE CARBOXYKINASE ATP"/>
    <property type="match status" value="1"/>
</dbReference>
<dbReference type="Pfam" id="PF01293">
    <property type="entry name" value="PEPCK_ATP"/>
    <property type="match status" value="1"/>
</dbReference>
<feature type="binding site" evidence="10">
    <location>
        <position position="200"/>
    </location>
    <ligand>
        <name>ATP</name>
        <dbReference type="ChEBI" id="CHEBI:30616"/>
    </ligand>
</feature>
<feature type="binding site" evidence="10">
    <location>
        <position position="58"/>
    </location>
    <ligand>
        <name>substrate</name>
    </ligand>
</feature>
<gene>
    <name evidence="10" type="primary">pckA</name>
    <name evidence="11" type="ORF">Q5H91_03820</name>
</gene>
<dbReference type="NCBIfam" id="NF006820">
    <property type="entry name" value="PRK09344.1-2"/>
    <property type="match status" value="1"/>
</dbReference>
<evidence type="ECO:0000256" key="4">
    <source>
        <dbReference type="ARBA" id="ARBA00022432"/>
    </source>
</evidence>
<protein>
    <recommendedName>
        <fullName evidence="3 10">Phosphoenolpyruvate carboxykinase (ATP)</fullName>
        <shortName evidence="10">PCK</shortName>
        <shortName evidence="10">PEP carboxykinase</shortName>
        <shortName evidence="10">PEPCK</shortName>
        <ecNumber evidence="3 10">4.1.1.49</ecNumber>
    </recommendedName>
</protein>